<dbReference type="InterPro" id="IPR056737">
    <property type="entry name" value="Beta-prop_ATRN-MKLN-like"/>
</dbReference>
<dbReference type="InterPro" id="IPR015915">
    <property type="entry name" value="Kelch-typ_b-propeller"/>
</dbReference>
<accession>A0A9N8WRF8</accession>
<comment type="caution">
    <text evidence="11">The sequence shown here is derived from an EMBL/GenBank/DDBJ whole genome shotgun (WGS) entry which is preliminary data.</text>
</comment>
<feature type="compositionally biased region" description="Low complexity" evidence="8">
    <location>
        <begin position="9"/>
        <end position="22"/>
    </location>
</feature>
<dbReference type="SUPFAM" id="SSF117281">
    <property type="entry name" value="Kelch motif"/>
    <property type="match status" value="1"/>
</dbReference>
<dbReference type="SMART" id="SM00612">
    <property type="entry name" value="Kelch"/>
    <property type="match status" value="2"/>
</dbReference>
<dbReference type="Pfam" id="PF24981">
    <property type="entry name" value="Beta-prop_ATRN-LZTR1"/>
    <property type="match status" value="1"/>
</dbReference>
<feature type="transmembrane region" description="Helical" evidence="9">
    <location>
        <begin position="77"/>
        <end position="95"/>
    </location>
</feature>
<feature type="transmembrane region" description="Helical" evidence="9">
    <location>
        <begin position="445"/>
        <end position="460"/>
    </location>
</feature>
<keyword evidence="6 9" id="KW-1133">Transmembrane helix</keyword>
<evidence type="ECO:0000259" key="10">
    <source>
        <dbReference type="Pfam" id="PF24981"/>
    </source>
</evidence>
<evidence type="ECO:0000256" key="7">
    <source>
        <dbReference type="ARBA" id="ARBA00023136"/>
    </source>
</evidence>
<organism evidence="11 12">
    <name type="scientific">Diversispora eburnea</name>
    <dbReference type="NCBI Taxonomy" id="1213867"/>
    <lineage>
        <taxon>Eukaryota</taxon>
        <taxon>Fungi</taxon>
        <taxon>Fungi incertae sedis</taxon>
        <taxon>Mucoromycota</taxon>
        <taxon>Glomeromycotina</taxon>
        <taxon>Glomeromycetes</taxon>
        <taxon>Diversisporales</taxon>
        <taxon>Diversisporaceae</taxon>
        <taxon>Diversispora</taxon>
    </lineage>
</organism>
<evidence type="ECO:0000256" key="9">
    <source>
        <dbReference type="SAM" id="Phobius"/>
    </source>
</evidence>
<keyword evidence="12" id="KW-1185">Reference proteome</keyword>
<dbReference type="AlphaFoldDB" id="A0A9N8WRF8"/>
<comment type="subcellular location">
    <subcellularLocation>
        <location evidence="1">Membrane</location>
        <topology evidence="1">Multi-pass membrane protein</topology>
    </subcellularLocation>
</comment>
<proteinExistence type="inferred from homology"/>
<evidence type="ECO:0000256" key="1">
    <source>
        <dbReference type="ARBA" id="ARBA00004141"/>
    </source>
</evidence>
<dbReference type="GO" id="GO:0016020">
    <property type="term" value="C:membrane"/>
    <property type="evidence" value="ECO:0007669"/>
    <property type="project" value="UniProtKB-SubCell"/>
</dbReference>
<evidence type="ECO:0000313" key="12">
    <source>
        <dbReference type="Proteomes" id="UP000789706"/>
    </source>
</evidence>
<feature type="transmembrane region" description="Helical" evidence="9">
    <location>
        <begin position="133"/>
        <end position="153"/>
    </location>
</feature>
<dbReference type="InterPro" id="IPR007919">
    <property type="entry name" value="UPF0220"/>
</dbReference>
<evidence type="ECO:0000256" key="3">
    <source>
        <dbReference type="ARBA" id="ARBA00022441"/>
    </source>
</evidence>
<dbReference type="Gene3D" id="2.120.10.80">
    <property type="entry name" value="Kelch-type beta propeller"/>
    <property type="match status" value="3"/>
</dbReference>
<gene>
    <name evidence="11" type="ORF">DEBURN_LOCUS4334</name>
</gene>
<evidence type="ECO:0000256" key="4">
    <source>
        <dbReference type="ARBA" id="ARBA00022692"/>
    </source>
</evidence>
<feature type="transmembrane region" description="Helical" evidence="9">
    <location>
        <begin position="472"/>
        <end position="492"/>
    </location>
</feature>
<dbReference type="Proteomes" id="UP000789706">
    <property type="component" value="Unassembled WGS sequence"/>
</dbReference>
<dbReference type="InterPro" id="IPR006652">
    <property type="entry name" value="Kelch_1"/>
</dbReference>
<feature type="region of interest" description="Disordered" evidence="8">
    <location>
        <begin position="1"/>
        <end position="22"/>
    </location>
</feature>
<keyword evidence="3" id="KW-0880">Kelch repeat</keyword>
<evidence type="ECO:0000256" key="8">
    <source>
        <dbReference type="SAM" id="MobiDB-lite"/>
    </source>
</evidence>
<feature type="transmembrane region" description="Helical" evidence="9">
    <location>
        <begin position="102"/>
        <end position="121"/>
    </location>
</feature>
<dbReference type="EMBL" id="CAJVPK010000323">
    <property type="protein sequence ID" value="CAG8494154.1"/>
    <property type="molecule type" value="Genomic_DNA"/>
</dbReference>
<dbReference type="PANTHER" id="PTHR46093">
    <property type="entry name" value="ACYL-COA-BINDING DOMAIN-CONTAINING PROTEIN 5"/>
    <property type="match status" value="1"/>
</dbReference>
<evidence type="ECO:0000256" key="6">
    <source>
        <dbReference type="ARBA" id="ARBA00022989"/>
    </source>
</evidence>
<feature type="domain" description="Attractin/MKLN-like beta-propeller" evidence="10">
    <location>
        <begin position="214"/>
        <end position="423"/>
    </location>
</feature>
<reference evidence="11" key="1">
    <citation type="submission" date="2021-06" db="EMBL/GenBank/DDBJ databases">
        <authorList>
            <person name="Kallberg Y."/>
            <person name="Tangrot J."/>
            <person name="Rosling A."/>
        </authorList>
    </citation>
    <scope>NUCLEOTIDE SEQUENCE</scope>
    <source>
        <strain evidence="11">AZ414A</strain>
    </source>
</reference>
<comment type="similarity">
    <text evidence="2">Belongs to the UPF0220 family.</text>
</comment>
<evidence type="ECO:0000313" key="11">
    <source>
        <dbReference type="EMBL" id="CAG8494154.1"/>
    </source>
</evidence>
<keyword evidence="7 9" id="KW-0472">Membrane</keyword>
<dbReference type="Pfam" id="PF05255">
    <property type="entry name" value="UPF0220"/>
    <property type="match status" value="2"/>
</dbReference>
<sequence>MVRQSQMLSASPSTFSPTSSTPRWHQVDKRICYSFPRTRDISIYASGALFAIGWWSFIDGLVYLAMNKSENLSNVTVQDWICGILTTIGMIITLWKARRILLIGYTLLAGGFIGSLTVFYFDYITQNRTMEQFHFGIAMLIQNVCILMSSVYIENKLYILGGYNNGPLDNLLYLDLSNSFHKDHPPWYNLDFREIPFGVYKAAANFGGIDNSTIFLIGGERSEKNINYVYSFNTKSFVWNDSLINDDNDNPEWHIDIQGVTDRNGKIYIYGGWLSGIRSNKLSILDTLRLSWTIGPSPDSQNSRYGNTITLLSNGIIVIIGGYVDGGGGLYEILLYDTNENNWNSMITQGIKLSDRVYHTAVLTNDGKIIVYGGTKNNHDPDLVILDTNFQPFKWSTLEVNAINSPPSLFGHTANLIGDYMILVFVPKPPEPPAKSNKSFISKRMIFQLFCEIVVIFLILCENLDQKHISTYLSVIAIYISFVFVFNLMLFFR</sequence>
<evidence type="ECO:0000256" key="2">
    <source>
        <dbReference type="ARBA" id="ARBA00005335"/>
    </source>
</evidence>
<name>A0A9N8WRF8_9GLOM</name>
<feature type="transmembrane region" description="Helical" evidence="9">
    <location>
        <begin position="43"/>
        <end position="65"/>
    </location>
</feature>
<keyword evidence="5" id="KW-0677">Repeat</keyword>
<protein>
    <submittedName>
        <fullName evidence="11">9333_t:CDS:1</fullName>
    </submittedName>
</protein>
<keyword evidence="4 9" id="KW-0812">Transmembrane</keyword>
<dbReference type="PANTHER" id="PTHR46093:SF18">
    <property type="entry name" value="FIBRONECTIN TYPE-III DOMAIN-CONTAINING PROTEIN"/>
    <property type="match status" value="1"/>
</dbReference>
<evidence type="ECO:0000256" key="5">
    <source>
        <dbReference type="ARBA" id="ARBA00022737"/>
    </source>
</evidence>
<dbReference type="OrthoDB" id="268928at2759"/>